<protein>
    <submittedName>
        <fullName evidence="1">Uncharacterized protein</fullName>
    </submittedName>
</protein>
<dbReference type="EMBL" id="CP027062">
    <property type="protein sequence ID" value="AVI52431.1"/>
    <property type="molecule type" value="Genomic_DNA"/>
</dbReference>
<gene>
    <name evidence="1" type="ORF">C5O00_12205</name>
</gene>
<dbReference type="AlphaFoldDB" id="A0A2S0I0I5"/>
<keyword evidence="2" id="KW-1185">Reference proteome</keyword>
<name>A0A2S0I0I5_9FLAO</name>
<accession>A0A2S0I0I5</accession>
<dbReference type="OrthoDB" id="1466422at2"/>
<dbReference type="Proteomes" id="UP000238442">
    <property type="component" value="Chromosome"/>
</dbReference>
<proteinExistence type="predicted"/>
<dbReference type="KEGG" id="aue:C5O00_12205"/>
<reference evidence="1 2" key="1">
    <citation type="submission" date="2018-02" db="EMBL/GenBank/DDBJ databases">
        <title>Genomic analysis of the strain RR4-38 isolated from a seawater recirculating aquaculture system.</title>
        <authorList>
            <person name="Kim Y.-S."/>
            <person name="Jang Y.H."/>
            <person name="Kim K.-H."/>
        </authorList>
    </citation>
    <scope>NUCLEOTIDE SEQUENCE [LARGE SCALE GENOMIC DNA]</scope>
    <source>
        <strain evidence="1 2">RR4-38</strain>
    </source>
</reference>
<sequence length="218" mass="24711">MISIILWVIIVYLGYLLYKSIQGPIEFNKVKEARYAKVIKNLKDIKAAQLAYQEINGGFVGDWDSLVRFVDTAQFAVTQRRDTSYPDVEKNKAFGLTEGYFIEEIIIDTLSFKPVRDSLFHGTDRYKTMMNIPVEGVDGKFELRAGKLNKNGTIYSVFEARVAKDVILSDLDKDLLAQEKQVVSVDGVNGAYIKVGSMDEVDTSGNWPKIYDTDDRQK</sequence>
<evidence type="ECO:0000313" key="1">
    <source>
        <dbReference type="EMBL" id="AVI52431.1"/>
    </source>
</evidence>
<organism evidence="1 2">
    <name type="scientific">Pukyongia salina</name>
    <dbReference type="NCBI Taxonomy" id="2094025"/>
    <lineage>
        <taxon>Bacteria</taxon>
        <taxon>Pseudomonadati</taxon>
        <taxon>Bacteroidota</taxon>
        <taxon>Flavobacteriia</taxon>
        <taxon>Flavobacteriales</taxon>
        <taxon>Flavobacteriaceae</taxon>
        <taxon>Pukyongia</taxon>
    </lineage>
</organism>
<evidence type="ECO:0000313" key="2">
    <source>
        <dbReference type="Proteomes" id="UP000238442"/>
    </source>
</evidence>